<dbReference type="SUPFAM" id="SSF102114">
    <property type="entry name" value="Radical SAM enzymes"/>
    <property type="match status" value="1"/>
</dbReference>
<evidence type="ECO:0000256" key="1">
    <source>
        <dbReference type="ARBA" id="ARBA00001966"/>
    </source>
</evidence>
<dbReference type="InterPro" id="IPR058240">
    <property type="entry name" value="rSAM_sf"/>
</dbReference>
<keyword evidence="5" id="KW-0411">Iron-sulfur</keyword>
<dbReference type="CDD" id="cd01335">
    <property type="entry name" value="Radical_SAM"/>
    <property type="match status" value="1"/>
</dbReference>
<protein>
    <submittedName>
        <fullName evidence="7">Anaerobic ribonucleoside-triphosphate reductase activating protein</fullName>
    </submittedName>
</protein>
<keyword evidence="3" id="KW-0479">Metal-binding</keyword>
<sequence length="227" mass="26195">MMKEINLNIGGLTPFSTIDFPNHLATIVYTQGCNFRCPYCHNLPLVDCLEIPISYEKIYEFLQARKRIIDGVVITGGEPTLQKELPAFCAWLRNMGFAVKLDTNGTKPLMLKLLIEKHLVDYIAMDIKAPWDKYQIVTHTSFPIELIQQSVSLLKETGFPCEFRTTVHSGLLTFRDLEKIVHIVGQNHLLCLQVARPTPFYKEKNEYTKENLEGFIKKFPKYKLEVR</sequence>
<dbReference type="InterPro" id="IPR012840">
    <property type="entry name" value="NrdG2"/>
</dbReference>
<dbReference type="InterPro" id="IPR007197">
    <property type="entry name" value="rSAM"/>
</dbReference>
<evidence type="ECO:0000256" key="5">
    <source>
        <dbReference type="ARBA" id="ARBA00023014"/>
    </source>
</evidence>
<dbReference type="RefSeq" id="WP_082757691.1">
    <property type="nucleotide sequence ID" value="NZ_CP013015.1"/>
</dbReference>
<dbReference type="NCBIfam" id="TIGR02495">
    <property type="entry name" value="NrdG2"/>
    <property type="match status" value="1"/>
</dbReference>
<evidence type="ECO:0000256" key="4">
    <source>
        <dbReference type="ARBA" id="ARBA00023004"/>
    </source>
</evidence>
<evidence type="ECO:0000313" key="8">
    <source>
        <dbReference type="Proteomes" id="UP000070560"/>
    </source>
</evidence>
<dbReference type="PROSITE" id="PS51918">
    <property type="entry name" value="RADICAL_SAM"/>
    <property type="match status" value="1"/>
</dbReference>
<proteinExistence type="predicted"/>
<reference evidence="7 8" key="1">
    <citation type="submission" date="2015-10" db="EMBL/GenBank/DDBJ databases">
        <title>Candidatus Desulfofervidus auxilii, a hydrogenotrophic sulfate-reducing bacterium involved in the thermophilic anaerobic oxidation of methane.</title>
        <authorList>
            <person name="Krukenberg V."/>
            <person name="Richter M."/>
            <person name="Wegener G."/>
        </authorList>
    </citation>
    <scope>NUCLEOTIDE SEQUENCE [LARGE SCALE GENOMIC DNA]</scope>
    <source>
        <strain evidence="7 8">HS1</strain>
    </source>
</reference>
<evidence type="ECO:0000256" key="2">
    <source>
        <dbReference type="ARBA" id="ARBA00022691"/>
    </source>
</evidence>
<organism evidence="7 8">
    <name type="scientific">Desulfofervidus auxilii</name>
    <dbReference type="NCBI Taxonomy" id="1621989"/>
    <lineage>
        <taxon>Bacteria</taxon>
        <taxon>Pseudomonadati</taxon>
        <taxon>Thermodesulfobacteriota</taxon>
        <taxon>Candidatus Desulfofervidia</taxon>
        <taxon>Candidatus Desulfofervidales</taxon>
        <taxon>Candidatus Desulfofervidaceae</taxon>
        <taxon>Candidatus Desulfofervidus</taxon>
    </lineage>
</organism>
<evidence type="ECO:0000259" key="6">
    <source>
        <dbReference type="PROSITE" id="PS51918"/>
    </source>
</evidence>
<gene>
    <name evidence="7" type="ORF">HS1_001347</name>
</gene>
<dbReference type="KEGG" id="daw:HS1_001347"/>
<dbReference type="InterPro" id="IPR050377">
    <property type="entry name" value="Radical_SAM_PqqE_MftC-like"/>
</dbReference>
<accession>A0A7U4QKQ6</accession>
<evidence type="ECO:0000256" key="3">
    <source>
        <dbReference type="ARBA" id="ARBA00022723"/>
    </source>
</evidence>
<dbReference type="AlphaFoldDB" id="A0A7U4QKQ6"/>
<feature type="domain" description="Radical SAM core" evidence="6">
    <location>
        <begin position="19"/>
        <end position="227"/>
    </location>
</feature>
<dbReference type="GO" id="GO:0046872">
    <property type="term" value="F:metal ion binding"/>
    <property type="evidence" value="ECO:0007669"/>
    <property type="project" value="UniProtKB-KW"/>
</dbReference>
<dbReference type="InterPro" id="IPR013785">
    <property type="entry name" value="Aldolase_TIM"/>
</dbReference>
<keyword evidence="4" id="KW-0408">Iron</keyword>
<dbReference type="PANTHER" id="PTHR11228:SF27">
    <property type="entry name" value="GLYCYL-RADICAL ENZYME ACTIVATING ENZYME MJ1227-RELATED"/>
    <property type="match status" value="1"/>
</dbReference>
<dbReference type="Gene3D" id="3.20.20.70">
    <property type="entry name" value="Aldolase class I"/>
    <property type="match status" value="1"/>
</dbReference>
<dbReference type="SFLD" id="SFLDG01067">
    <property type="entry name" value="SPASM/twitch_domain_containing"/>
    <property type="match status" value="1"/>
</dbReference>
<dbReference type="Proteomes" id="UP000070560">
    <property type="component" value="Chromosome"/>
</dbReference>
<dbReference type="EMBL" id="CP013015">
    <property type="protein sequence ID" value="AMM41150.1"/>
    <property type="molecule type" value="Genomic_DNA"/>
</dbReference>
<keyword evidence="2" id="KW-0949">S-adenosyl-L-methionine</keyword>
<comment type="cofactor">
    <cofactor evidence="1">
        <name>[4Fe-4S] cluster</name>
        <dbReference type="ChEBI" id="CHEBI:49883"/>
    </cofactor>
</comment>
<dbReference type="SFLD" id="SFLDG01094">
    <property type="entry name" value="Uncharacterised_Radical_SAM_Su"/>
    <property type="match status" value="1"/>
</dbReference>
<dbReference type="GO" id="GO:0051536">
    <property type="term" value="F:iron-sulfur cluster binding"/>
    <property type="evidence" value="ECO:0007669"/>
    <property type="project" value="UniProtKB-KW"/>
</dbReference>
<dbReference type="SFLD" id="SFLDS00029">
    <property type="entry name" value="Radical_SAM"/>
    <property type="match status" value="1"/>
</dbReference>
<dbReference type="PANTHER" id="PTHR11228">
    <property type="entry name" value="RADICAL SAM DOMAIN PROTEIN"/>
    <property type="match status" value="1"/>
</dbReference>
<evidence type="ECO:0000313" key="7">
    <source>
        <dbReference type="EMBL" id="AMM41150.1"/>
    </source>
</evidence>
<keyword evidence="8" id="KW-1185">Reference proteome</keyword>
<name>A0A7U4QKQ6_DESA2</name>
<dbReference type="GO" id="GO:0003824">
    <property type="term" value="F:catalytic activity"/>
    <property type="evidence" value="ECO:0007669"/>
    <property type="project" value="InterPro"/>
</dbReference>
<dbReference type="OrthoDB" id="9782387at2"/>
<dbReference type="Pfam" id="PF04055">
    <property type="entry name" value="Radical_SAM"/>
    <property type="match status" value="1"/>
</dbReference>